<feature type="chain" id="PRO_5046717980" description="Serine hydrolase" evidence="1">
    <location>
        <begin position="20"/>
        <end position="305"/>
    </location>
</feature>
<dbReference type="RefSeq" id="WP_168015838.1">
    <property type="nucleotide sequence ID" value="NZ_JAATEP010000031.1"/>
</dbReference>
<dbReference type="Proteomes" id="UP000696294">
    <property type="component" value="Unassembled WGS sequence"/>
</dbReference>
<feature type="signal peptide" evidence="1">
    <location>
        <begin position="1"/>
        <end position="19"/>
    </location>
</feature>
<evidence type="ECO:0000313" key="3">
    <source>
        <dbReference type="Proteomes" id="UP000696294"/>
    </source>
</evidence>
<comment type="caution">
    <text evidence="2">The sequence shown here is derived from an EMBL/GenBank/DDBJ whole genome shotgun (WGS) entry which is preliminary data.</text>
</comment>
<keyword evidence="1" id="KW-0732">Signal</keyword>
<protein>
    <recommendedName>
        <fullName evidence="4">Serine hydrolase</fullName>
    </recommendedName>
</protein>
<keyword evidence="3" id="KW-1185">Reference proteome</keyword>
<dbReference type="SUPFAM" id="SSF56601">
    <property type="entry name" value="beta-lactamase/transpeptidase-like"/>
    <property type="match status" value="1"/>
</dbReference>
<name>A0ABX1BDS4_9ACTN</name>
<gene>
    <name evidence="2" type="ORF">HCN51_35350</name>
</gene>
<organism evidence="2 3">
    <name type="scientific">Nonomuraea composti</name>
    <dbReference type="NCBI Taxonomy" id="2720023"/>
    <lineage>
        <taxon>Bacteria</taxon>
        <taxon>Bacillati</taxon>
        <taxon>Actinomycetota</taxon>
        <taxon>Actinomycetes</taxon>
        <taxon>Streptosporangiales</taxon>
        <taxon>Streptosporangiaceae</taxon>
        <taxon>Nonomuraea</taxon>
    </lineage>
</organism>
<accession>A0ABX1BDS4</accession>
<evidence type="ECO:0000313" key="2">
    <source>
        <dbReference type="EMBL" id="NJP94657.1"/>
    </source>
</evidence>
<evidence type="ECO:0000256" key="1">
    <source>
        <dbReference type="SAM" id="SignalP"/>
    </source>
</evidence>
<reference evidence="2 3" key="1">
    <citation type="submission" date="2020-03" db="EMBL/GenBank/DDBJ databases">
        <title>WGS of actinomycetes isolated from Thailand.</title>
        <authorList>
            <person name="Thawai C."/>
        </authorList>
    </citation>
    <scope>NUCLEOTIDE SEQUENCE [LARGE SCALE GENOMIC DNA]</scope>
    <source>
        <strain evidence="2 3">FMUSA5-5</strain>
    </source>
</reference>
<dbReference type="EMBL" id="JAATEP010000031">
    <property type="protein sequence ID" value="NJP94657.1"/>
    <property type="molecule type" value="Genomic_DNA"/>
</dbReference>
<dbReference type="Gene3D" id="3.40.710.10">
    <property type="entry name" value="DD-peptidase/beta-lactamase superfamily"/>
    <property type="match status" value="1"/>
</dbReference>
<sequence length="305" mass="32637">MPLAVVPLAVAALAAPAHAATHAGAPPRVPAGTTAAWVVFDRQAGKIVATRNAHRKYRSASVVKILIAIDYLEGRTSVPAADARLLKVMLRSSDDDAASAFWDRLGKGQIIVRQARRLGLSDTAPPPASKPGFWGYTSLSAYDIVRTYRYLLDRAEPRVRDTILGHLRRSTPCGTDGFDQTFGIPDGVPRPWAVKQGWSGFGTTPPVRCDARTATAASRNTSPAVFSYARDAKAIGAPISWIAQHATGSGVPDYGRPVLHTTGLVGQGDRYIMAVLTAHPAGGTWSSSVKRTTTLTRDLYRAVTR</sequence>
<proteinExistence type="predicted"/>
<evidence type="ECO:0008006" key="4">
    <source>
        <dbReference type="Google" id="ProtNLM"/>
    </source>
</evidence>
<dbReference type="InterPro" id="IPR012338">
    <property type="entry name" value="Beta-lactam/transpept-like"/>
</dbReference>